<feature type="compositionally biased region" description="Basic and acidic residues" evidence="1">
    <location>
        <begin position="478"/>
        <end position="489"/>
    </location>
</feature>
<feature type="compositionally biased region" description="Basic and acidic residues" evidence="1">
    <location>
        <begin position="149"/>
        <end position="158"/>
    </location>
</feature>
<dbReference type="RefSeq" id="WP_146958088.1">
    <property type="nucleotide sequence ID" value="NZ_CP042467.1"/>
</dbReference>
<feature type="compositionally biased region" description="Pro residues" evidence="1">
    <location>
        <begin position="57"/>
        <end position="69"/>
    </location>
</feature>
<organism evidence="5 6">
    <name type="scientific">Microvenator marinus</name>
    <dbReference type="NCBI Taxonomy" id="2600177"/>
    <lineage>
        <taxon>Bacteria</taxon>
        <taxon>Deltaproteobacteria</taxon>
        <taxon>Bradymonadales</taxon>
        <taxon>Microvenatoraceae</taxon>
        <taxon>Microvenator</taxon>
    </lineage>
</organism>
<name>A0A5B8XLM9_9DELT</name>
<feature type="compositionally biased region" description="Basic and acidic residues" evidence="1">
    <location>
        <begin position="166"/>
        <end position="205"/>
    </location>
</feature>
<keyword evidence="6" id="KW-1185">Reference proteome</keyword>
<dbReference type="EMBL" id="CP042467">
    <property type="protein sequence ID" value="QED26554.1"/>
    <property type="molecule type" value="Genomic_DNA"/>
</dbReference>
<proteinExistence type="predicted"/>
<keyword evidence="2" id="KW-1133">Transmembrane helix</keyword>
<dbReference type="OrthoDB" id="198456at2"/>
<feature type="transmembrane region" description="Helical" evidence="2">
    <location>
        <begin position="352"/>
        <end position="374"/>
    </location>
</feature>
<evidence type="ECO:0000256" key="2">
    <source>
        <dbReference type="SAM" id="Phobius"/>
    </source>
</evidence>
<feature type="compositionally biased region" description="Basic and acidic residues" evidence="1">
    <location>
        <begin position="452"/>
        <end position="461"/>
    </location>
</feature>
<sequence>MKFYCDACNTKYSIPDEKVHGKVLKVRCKSCGNIITVKEQEAPLATGVEPTALGSRPSPPPAPGGPKVPPNNWHYSVNGQSSGPFTLKALREKFENGSLGDEAYVWHESIVQWKPVREVPAFHDSLAKGQTVKPRAKTIGFTGPLEAIKADQAPKGKQEGFVPDLGVKKSPDIGSKKDEKRKEPRQDRLEALREKLKNDVPDTNKRSLAAGLAPKAVEKKPELPTPTFDSPDDTASITFPDTMLDSKPKVENKKPEPAPEKPKLPAFELKPFSAALFEEAPSDSGEVEPEDQVLDDWAKGAELESPQDSGLIPFFDSVPKLESSHTPDSQVPTGSLLIQLDSIKKEGRKKKLGFMLGALVVVGISAGAIGYYFAGKAPEERPFAEVAKKEPARVPVEKVYSKGKLSNMGIELEEEVIPADPTPEEMAMPEKPAENTQAQVAEKSPQEPTKAGLEDRPEPKKVAATKGETSTEPQAVAKAEEKPPEEDKPVTAQSVLSYTSPTAARSGSTAINRPEDTIGAAGSSATTLSKDAARDGFRIIRQSVMQCRERHMRRGATLDANKIHIKITVEPTGSVSKYGVQPASVANTEFDICMRSHMDRWKFARWQGVATEITSSFVMQ</sequence>
<dbReference type="InterPro" id="IPR011723">
    <property type="entry name" value="Znf/thioredoxin_put"/>
</dbReference>
<evidence type="ECO:0000259" key="3">
    <source>
        <dbReference type="Pfam" id="PF13717"/>
    </source>
</evidence>
<feature type="region of interest" description="Disordered" evidence="1">
    <location>
        <begin position="422"/>
        <end position="526"/>
    </location>
</feature>
<feature type="compositionally biased region" description="Polar residues" evidence="1">
    <location>
        <begin position="491"/>
        <end position="511"/>
    </location>
</feature>
<evidence type="ECO:0000259" key="4">
    <source>
        <dbReference type="Pfam" id="PF14237"/>
    </source>
</evidence>
<dbReference type="Proteomes" id="UP000321595">
    <property type="component" value="Chromosome"/>
</dbReference>
<feature type="compositionally biased region" description="Basic and acidic residues" evidence="1">
    <location>
        <begin position="244"/>
        <end position="263"/>
    </location>
</feature>
<dbReference type="NCBIfam" id="TIGR02098">
    <property type="entry name" value="MJ0042_CXXC"/>
    <property type="match status" value="1"/>
</dbReference>
<evidence type="ECO:0000313" key="5">
    <source>
        <dbReference type="EMBL" id="QED26554.1"/>
    </source>
</evidence>
<dbReference type="InterPro" id="IPR025640">
    <property type="entry name" value="GYF_2"/>
</dbReference>
<feature type="region of interest" description="Disordered" evidence="1">
    <location>
        <begin position="46"/>
        <end position="70"/>
    </location>
</feature>
<feature type="region of interest" description="Disordered" evidence="1">
    <location>
        <begin position="149"/>
        <end position="265"/>
    </location>
</feature>
<dbReference type="Pfam" id="PF14237">
    <property type="entry name" value="GYF_2"/>
    <property type="match status" value="1"/>
</dbReference>
<accession>A0A5B8XLM9</accession>
<dbReference type="Pfam" id="PF13717">
    <property type="entry name" value="Zn_ribbon_4"/>
    <property type="match status" value="1"/>
</dbReference>
<evidence type="ECO:0000313" key="6">
    <source>
        <dbReference type="Proteomes" id="UP000321595"/>
    </source>
</evidence>
<evidence type="ECO:0000256" key="1">
    <source>
        <dbReference type="SAM" id="MobiDB-lite"/>
    </source>
</evidence>
<reference evidence="5 6" key="1">
    <citation type="submission" date="2019-08" db="EMBL/GenBank/DDBJ databases">
        <authorList>
            <person name="Liang Q."/>
        </authorList>
    </citation>
    <scope>NUCLEOTIDE SEQUENCE [LARGE SCALE GENOMIC DNA]</scope>
    <source>
        <strain evidence="5 6">V1718</strain>
    </source>
</reference>
<feature type="domain" description="GYF" evidence="4">
    <location>
        <begin position="73"/>
        <end position="122"/>
    </location>
</feature>
<keyword evidence="2" id="KW-0812">Transmembrane</keyword>
<gene>
    <name evidence="5" type="ORF">FRD01_04690</name>
</gene>
<keyword evidence="2" id="KW-0472">Membrane</keyword>
<dbReference type="AlphaFoldDB" id="A0A5B8XLM9"/>
<protein>
    <submittedName>
        <fullName evidence="5">DUF4339 domain-containing protein</fullName>
    </submittedName>
</protein>
<dbReference type="KEGG" id="bbae:FRD01_04690"/>
<feature type="domain" description="Zinc finger/thioredoxin putative" evidence="3">
    <location>
        <begin position="1"/>
        <end position="35"/>
    </location>
</feature>